<protein>
    <submittedName>
        <fullName evidence="2">Uma2 family endonuclease</fullName>
    </submittedName>
</protein>
<feature type="domain" description="Putative restriction endonuclease" evidence="1">
    <location>
        <begin position="19"/>
        <end position="145"/>
    </location>
</feature>
<name>A0ABY8XDN2_9PSEU</name>
<keyword evidence="2" id="KW-0540">Nuclease</keyword>
<dbReference type="EMBL" id="CP127173">
    <property type="protein sequence ID" value="WIV52937.1"/>
    <property type="molecule type" value="Genomic_DNA"/>
</dbReference>
<sequence>METVLPEWLQLSPEGVTAADYAALPEDVCRRVEIVDGAVVVLPAPLRSHQLLARRLADVLEANSGLELAVVTGADLRIQEAPLVKRRPDIAVYDARVPDEQVLRPADCQVVVEVMSSGSATADRLGKPAEYAATSIGHYWRIEVGDSSASFAMCWTGGRSAT</sequence>
<reference evidence="2 3" key="1">
    <citation type="submission" date="2023-06" db="EMBL/GenBank/DDBJ databases">
        <authorList>
            <person name="Oyuntsetseg B."/>
            <person name="Kim S.B."/>
        </authorList>
    </citation>
    <scope>NUCLEOTIDE SEQUENCE [LARGE SCALE GENOMIC DNA]</scope>
    <source>
        <strain evidence="2 3">2-2</strain>
    </source>
</reference>
<accession>A0ABY8XDN2</accession>
<organism evidence="2 3">
    <name type="scientific">Amycolatopsis nalaikhensis</name>
    <dbReference type="NCBI Taxonomy" id="715472"/>
    <lineage>
        <taxon>Bacteria</taxon>
        <taxon>Bacillati</taxon>
        <taxon>Actinomycetota</taxon>
        <taxon>Actinomycetes</taxon>
        <taxon>Pseudonocardiales</taxon>
        <taxon>Pseudonocardiaceae</taxon>
        <taxon>Amycolatopsis</taxon>
    </lineage>
</organism>
<evidence type="ECO:0000259" key="1">
    <source>
        <dbReference type="Pfam" id="PF05685"/>
    </source>
</evidence>
<dbReference type="Proteomes" id="UP001227101">
    <property type="component" value="Chromosome"/>
</dbReference>
<dbReference type="SUPFAM" id="SSF52980">
    <property type="entry name" value="Restriction endonuclease-like"/>
    <property type="match status" value="1"/>
</dbReference>
<dbReference type="RefSeq" id="WP_285449337.1">
    <property type="nucleotide sequence ID" value="NZ_CP127173.1"/>
</dbReference>
<dbReference type="CDD" id="cd06260">
    <property type="entry name" value="DUF820-like"/>
    <property type="match status" value="1"/>
</dbReference>
<dbReference type="InterPro" id="IPR008538">
    <property type="entry name" value="Uma2"/>
</dbReference>
<dbReference type="PANTHER" id="PTHR35400:SF3">
    <property type="entry name" value="SLL1072 PROTEIN"/>
    <property type="match status" value="1"/>
</dbReference>
<dbReference type="GO" id="GO:0004519">
    <property type="term" value="F:endonuclease activity"/>
    <property type="evidence" value="ECO:0007669"/>
    <property type="project" value="UniProtKB-KW"/>
</dbReference>
<keyword evidence="2" id="KW-0255">Endonuclease</keyword>
<dbReference type="PANTHER" id="PTHR35400">
    <property type="entry name" value="SLR1083 PROTEIN"/>
    <property type="match status" value="1"/>
</dbReference>
<keyword evidence="3" id="KW-1185">Reference proteome</keyword>
<proteinExistence type="predicted"/>
<evidence type="ECO:0000313" key="3">
    <source>
        <dbReference type="Proteomes" id="UP001227101"/>
    </source>
</evidence>
<dbReference type="Pfam" id="PF05685">
    <property type="entry name" value="Uma2"/>
    <property type="match status" value="1"/>
</dbReference>
<dbReference type="Gene3D" id="3.90.1570.10">
    <property type="entry name" value="tt1808, chain A"/>
    <property type="match status" value="1"/>
</dbReference>
<keyword evidence="2" id="KW-0378">Hydrolase</keyword>
<dbReference type="InterPro" id="IPR012296">
    <property type="entry name" value="Nuclease_put_TT1808"/>
</dbReference>
<gene>
    <name evidence="2" type="ORF">QP939_28790</name>
</gene>
<evidence type="ECO:0000313" key="2">
    <source>
        <dbReference type="EMBL" id="WIV52937.1"/>
    </source>
</evidence>
<dbReference type="InterPro" id="IPR011335">
    <property type="entry name" value="Restrct_endonuc-II-like"/>
</dbReference>